<evidence type="ECO:0000256" key="8">
    <source>
        <dbReference type="SAM" id="MobiDB-lite"/>
    </source>
</evidence>
<feature type="domain" description="KxDL" evidence="9">
    <location>
        <begin position="35"/>
        <end position="119"/>
    </location>
</feature>
<comment type="similarity">
    <text evidence="3">Belongs to the KXD1 family.</text>
</comment>
<proteinExistence type="inferred from homology"/>
<dbReference type="PANTHER" id="PTHR37787:SF1">
    <property type="entry name" value="BIOGENESIS OF LYSOSOME-RELATED ORGANELLES COMPLEX 1 SUBUNIT KXD1"/>
    <property type="match status" value="1"/>
</dbReference>
<evidence type="ECO:0000256" key="1">
    <source>
        <dbReference type="ARBA" id="ARBA00002069"/>
    </source>
</evidence>
<evidence type="ECO:0000259" key="9">
    <source>
        <dbReference type="Pfam" id="PF10241"/>
    </source>
</evidence>
<gene>
    <name evidence="10" type="ORF">G7K_2791-t1</name>
</gene>
<protein>
    <recommendedName>
        <fullName evidence="4">Biogenesis of lysosome-related organelles complex 1 subunit KXD1</fullName>
    </recommendedName>
    <alternativeName>
        <fullName evidence="7">KxDL homolog</fullName>
    </alternativeName>
</protein>
<evidence type="ECO:0000256" key="2">
    <source>
        <dbReference type="ARBA" id="ARBA00004177"/>
    </source>
</evidence>
<reference evidence="10 11" key="2">
    <citation type="journal article" date="2014" name="J. Gen. Appl. Microbiol.">
        <title>The early diverging ascomycetous budding yeast Saitoella complicata has three histone deacetylases belonging to the Clr6, Hos2, and Rpd3 lineages.</title>
        <authorList>
            <person name="Nishida H."/>
            <person name="Matsumoto T."/>
            <person name="Kondo S."/>
            <person name="Hamamoto M."/>
            <person name="Yoshikawa H."/>
        </authorList>
    </citation>
    <scope>NUCLEOTIDE SEQUENCE [LARGE SCALE GENOMIC DNA]</scope>
    <source>
        <strain evidence="10 11">NRRL Y-17804</strain>
    </source>
</reference>
<dbReference type="InterPro" id="IPR051390">
    <property type="entry name" value="BLOC-1_subunit_KXD1"/>
</dbReference>
<keyword evidence="5" id="KW-0813">Transport</keyword>
<evidence type="ECO:0000256" key="3">
    <source>
        <dbReference type="ARBA" id="ARBA00005913"/>
    </source>
</evidence>
<dbReference type="EMBL" id="BACD03000016">
    <property type="protein sequence ID" value="GAO48620.1"/>
    <property type="molecule type" value="Genomic_DNA"/>
</dbReference>
<reference evidence="10 11" key="1">
    <citation type="journal article" date="2011" name="J. Gen. Appl. Microbiol.">
        <title>Draft genome sequencing of the enigmatic yeast Saitoella complicata.</title>
        <authorList>
            <person name="Nishida H."/>
            <person name="Hamamoto M."/>
            <person name="Sugiyama J."/>
        </authorList>
    </citation>
    <scope>NUCLEOTIDE SEQUENCE [LARGE SCALE GENOMIC DNA]</scope>
    <source>
        <strain evidence="10 11">NRRL Y-17804</strain>
    </source>
</reference>
<evidence type="ECO:0000256" key="5">
    <source>
        <dbReference type="ARBA" id="ARBA00022448"/>
    </source>
</evidence>
<comment type="function">
    <text evidence="1">Component of the biogenesis of lysosome-related organelles complex-1 (BLOC-1) involved in endosomal cargo sorting.</text>
</comment>
<feature type="region of interest" description="Disordered" evidence="8">
    <location>
        <begin position="115"/>
        <end position="134"/>
    </location>
</feature>
<dbReference type="InterPro" id="IPR019371">
    <property type="entry name" value="KxDL_dom"/>
</dbReference>
<reference evidence="10 11" key="3">
    <citation type="journal article" date="2015" name="Genome Announc.">
        <title>Draft Genome Sequence of the Archiascomycetous Yeast Saitoella complicata.</title>
        <authorList>
            <person name="Yamauchi K."/>
            <person name="Kondo S."/>
            <person name="Hamamoto M."/>
            <person name="Takahashi Y."/>
            <person name="Ogura Y."/>
            <person name="Hayashi T."/>
            <person name="Nishida H."/>
        </authorList>
    </citation>
    <scope>NUCLEOTIDE SEQUENCE [LARGE SCALE GENOMIC DNA]</scope>
    <source>
        <strain evidence="10 11">NRRL Y-17804</strain>
    </source>
</reference>
<keyword evidence="11" id="KW-1185">Reference proteome</keyword>
<sequence length="134" mass="14859">MESSTDASSSYAGSDHRRDNEECVNAVAEMLSEQLSTAFDTLALDKAIAIQAQTSGLVNGCMHELTSLQEESQKKLATTKAKFSEHVNIARQVRKDLDALQKSIRVLQRKMKNSHPIEYAAAKDNHPDPDEAWD</sequence>
<comment type="caution">
    <text evidence="10">The sequence shown here is derived from an EMBL/GenBank/DDBJ whole genome shotgun (WGS) entry which is preliminary data.</text>
</comment>
<dbReference type="RefSeq" id="XP_019023102.1">
    <property type="nucleotide sequence ID" value="XM_019165494.1"/>
</dbReference>
<dbReference type="GO" id="GO:0005768">
    <property type="term" value="C:endosome"/>
    <property type="evidence" value="ECO:0007669"/>
    <property type="project" value="UniProtKB-SubCell"/>
</dbReference>
<comment type="subcellular location">
    <subcellularLocation>
        <location evidence="2">Endosome</location>
    </subcellularLocation>
</comment>
<dbReference type="Pfam" id="PF10241">
    <property type="entry name" value="KxDL"/>
    <property type="match status" value="1"/>
</dbReference>
<evidence type="ECO:0000313" key="11">
    <source>
        <dbReference type="Proteomes" id="UP000033140"/>
    </source>
</evidence>
<organism evidence="10 11">
    <name type="scientific">Saitoella complicata (strain BCRC 22490 / CBS 7301 / JCM 7358 / NBRC 10748 / NRRL Y-17804)</name>
    <dbReference type="NCBI Taxonomy" id="698492"/>
    <lineage>
        <taxon>Eukaryota</taxon>
        <taxon>Fungi</taxon>
        <taxon>Dikarya</taxon>
        <taxon>Ascomycota</taxon>
        <taxon>Taphrinomycotina</taxon>
        <taxon>Taphrinomycotina incertae sedis</taxon>
        <taxon>Saitoella</taxon>
    </lineage>
</organism>
<dbReference type="Proteomes" id="UP000033140">
    <property type="component" value="Unassembled WGS sequence"/>
</dbReference>
<dbReference type="PANTHER" id="PTHR37787">
    <property type="entry name" value="BIOGENESIS OF LYSOSOME-RELATED ORGANELLES COMPLEX 1 SUBUNIT KXD1"/>
    <property type="match status" value="1"/>
</dbReference>
<dbReference type="GO" id="GO:0031083">
    <property type="term" value="C:BLOC-1 complex"/>
    <property type="evidence" value="ECO:0007669"/>
    <property type="project" value="TreeGrafter"/>
</dbReference>
<feature type="compositionally biased region" description="Basic and acidic residues" evidence="8">
    <location>
        <begin position="121"/>
        <end position="134"/>
    </location>
</feature>
<keyword evidence="6" id="KW-0967">Endosome</keyword>
<evidence type="ECO:0000256" key="6">
    <source>
        <dbReference type="ARBA" id="ARBA00022753"/>
    </source>
</evidence>
<accession>A0A0E9NGT2</accession>
<dbReference type="GO" id="GO:0032880">
    <property type="term" value="P:regulation of protein localization"/>
    <property type="evidence" value="ECO:0007669"/>
    <property type="project" value="TreeGrafter"/>
</dbReference>
<evidence type="ECO:0000313" key="10">
    <source>
        <dbReference type="EMBL" id="GAO48620.1"/>
    </source>
</evidence>
<evidence type="ECO:0000256" key="4">
    <source>
        <dbReference type="ARBA" id="ARBA00016207"/>
    </source>
</evidence>
<dbReference type="OrthoDB" id="4089816at2759"/>
<dbReference type="GO" id="GO:0007032">
    <property type="term" value="P:endosome organization"/>
    <property type="evidence" value="ECO:0007669"/>
    <property type="project" value="TreeGrafter"/>
</dbReference>
<evidence type="ECO:0000256" key="7">
    <source>
        <dbReference type="ARBA" id="ARBA00029808"/>
    </source>
</evidence>
<dbReference type="AlphaFoldDB" id="A0A0E9NGT2"/>
<name>A0A0E9NGT2_SAICN</name>